<dbReference type="KEGG" id="bmet:BMMGA3_09642"/>
<proteinExistence type="predicted"/>
<evidence type="ECO:0000313" key="2">
    <source>
        <dbReference type="Proteomes" id="UP000027602"/>
    </source>
</evidence>
<protein>
    <submittedName>
        <fullName evidence="1">Toxin of the bsrG/SR4 type I toxin antitoxin system</fullName>
    </submittedName>
</protein>
<sequence>MTAVLQHRRSLAIVVPAGVRPMKQDRPLPQFAVKGGLFILVKS</sequence>
<dbReference type="HOGENOM" id="CLU_3229706_0_0_9"/>
<reference evidence="1 2" key="1">
    <citation type="journal article" date="2015" name="BMC Genomics">
        <title>Transcriptome analysis of thermophilic methylotrophic Bacillus methanolicus MGA3 using RNA-sequencing provides detailed insights into its previously uncharted transcriptional landscape.</title>
        <authorList>
            <person name="Irla M."/>
            <person name="Neshat A."/>
            <person name="Brautaset T."/>
            <person name="Ruckert C."/>
            <person name="Kalinowski J."/>
            <person name="Wendisch V.F."/>
        </authorList>
    </citation>
    <scope>NUCLEOTIDE SEQUENCE [LARGE SCALE GENOMIC DNA]</scope>
    <source>
        <strain evidence="2">MGA3 / ATCC 53907</strain>
    </source>
</reference>
<organism evidence="1 2">
    <name type="scientific">Bacillus methanolicus (strain MGA3 / ATCC 53907)</name>
    <dbReference type="NCBI Taxonomy" id="796606"/>
    <lineage>
        <taxon>Bacteria</taxon>
        <taxon>Bacillati</taxon>
        <taxon>Bacillota</taxon>
        <taxon>Bacilli</taxon>
        <taxon>Bacillales</taxon>
        <taxon>Bacillaceae</taxon>
        <taxon>Bacillus</taxon>
    </lineage>
</organism>
<name>A0A0B5L086_BACMM</name>
<keyword evidence="2" id="KW-1185">Reference proteome</keyword>
<dbReference type="Proteomes" id="UP000027602">
    <property type="component" value="Chromosome"/>
</dbReference>
<dbReference type="EMBL" id="CP007739">
    <property type="protein sequence ID" value="AJG42169.1"/>
    <property type="molecule type" value="Genomic_DNA"/>
</dbReference>
<dbReference type="AlphaFoldDB" id="A0A0B5L086"/>
<accession>A0A0B5L086</accession>
<evidence type="ECO:0000313" key="1">
    <source>
        <dbReference type="EMBL" id="AJG42169.1"/>
    </source>
</evidence>
<gene>
    <name evidence="1" type="primary">bsrG</name>
    <name evidence="1" type="ORF">BMMGA3_09642</name>
</gene>